<dbReference type="SUPFAM" id="SSF55604">
    <property type="entry name" value="Glucose permease domain IIB"/>
    <property type="match status" value="1"/>
</dbReference>
<keyword evidence="10 12" id="KW-0472">Membrane</keyword>
<feature type="transmembrane region" description="Helical" evidence="12">
    <location>
        <begin position="420"/>
        <end position="442"/>
    </location>
</feature>
<evidence type="ECO:0000256" key="2">
    <source>
        <dbReference type="ARBA" id="ARBA00022448"/>
    </source>
</evidence>
<feature type="domain" description="PTS EIIC type-1" evidence="15">
    <location>
        <begin position="105"/>
        <end position="456"/>
    </location>
</feature>
<feature type="domain" description="PTS EIIA type-1" evidence="13">
    <location>
        <begin position="481"/>
        <end position="585"/>
    </location>
</feature>
<keyword evidence="3" id="KW-1003">Cell membrane</keyword>
<dbReference type="Proteomes" id="UP000029278">
    <property type="component" value="Unassembled WGS sequence"/>
</dbReference>
<proteinExistence type="predicted"/>
<reference evidence="17 19" key="2">
    <citation type="submission" date="2019-11" db="EMBL/GenBank/DDBJ databases">
        <title>Draft genome sequences of five Paenibacillus species of dairy origin.</title>
        <authorList>
            <person name="Olajide A.M."/>
            <person name="Chen S."/>
            <person name="Lapointe G."/>
        </authorList>
    </citation>
    <scope>NUCLEOTIDE SEQUENCE [LARGE SCALE GENOMIC DNA]</scope>
    <source>
        <strain evidence="17 19">3CT49</strain>
    </source>
</reference>
<gene>
    <name evidence="16" type="ORF">DJ90_1850</name>
    <name evidence="17" type="ORF">GNQ08_14225</name>
</gene>
<dbReference type="Proteomes" id="UP000442469">
    <property type="component" value="Unassembled WGS sequence"/>
</dbReference>
<dbReference type="Pfam" id="PF00358">
    <property type="entry name" value="PTS_EIIA_1"/>
    <property type="match status" value="1"/>
</dbReference>
<evidence type="ECO:0000256" key="10">
    <source>
        <dbReference type="ARBA" id="ARBA00023136"/>
    </source>
</evidence>
<organism evidence="16 18">
    <name type="scientific">Paenibacillus macerans</name>
    <name type="common">Bacillus macerans</name>
    <dbReference type="NCBI Taxonomy" id="44252"/>
    <lineage>
        <taxon>Bacteria</taxon>
        <taxon>Bacillati</taxon>
        <taxon>Bacillota</taxon>
        <taxon>Bacilli</taxon>
        <taxon>Bacillales</taxon>
        <taxon>Paenibacillaceae</taxon>
        <taxon>Paenibacillus</taxon>
    </lineage>
</organism>
<comment type="subcellular location">
    <subcellularLocation>
        <location evidence="1">Cell membrane</location>
        <topology evidence="1">Multi-pass membrane protein</topology>
    </subcellularLocation>
</comment>
<evidence type="ECO:0000313" key="17">
    <source>
        <dbReference type="EMBL" id="MUG23554.1"/>
    </source>
</evidence>
<dbReference type="EMBL" id="WNZZ01000009">
    <property type="protein sequence ID" value="MUG23554.1"/>
    <property type="molecule type" value="Genomic_DNA"/>
</dbReference>
<keyword evidence="6" id="KW-0598">Phosphotransferase system</keyword>
<evidence type="ECO:0000256" key="11">
    <source>
        <dbReference type="PROSITE-ProRule" id="PRU00421"/>
    </source>
</evidence>
<dbReference type="InterPro" id="IPR050558">
    <property type="entry name" value="PTS_Sugar-Specific_Components"/>
</dbReference>
<dbReference type="PROSITE" id="PS51103">
    <property type="entry name" value="PTS_EIIC_TYPE_1"/>
    <property type="match status" value="1"/>
</dbReference>
<dbReference type="InterPro" id="IPR001127">
    <property type="entry name" value="PTS_EIIA_1_perm"/>
</dbReference>
<keyword evidence="8" id="KW-0418">Kinase</keyword>
<evidence type="ECO:0000256" key="5">
    <source>
        <dbReference type="ARBA" id="ARBA00022679"/>
    </source>
</evidence>
<evidence type="ECO:0000259" key="15">
    <source>
        <dbReference type="PROSITE" id="PS51103"/>
    </source>
</evidence>
<keyword evidence="7 12" id="KW-0812">Transmembrane</keyword>
<dbReference type="InterPro" id="IPR001996">
    <property type="entry name" value="PTS_IIB_1"/>
</dbReference>
<dbReference type="GO" id="GO:0009401">
    <property type="term" value="P:phosphoenolpyruvate-dependent sugar phosphotransferase system"/>
    <property type="evidence" value="ECO:0007669"/>
    <property type="project" value="UniProtKB-KW"/>
</dbReference>
<keyword evidence="4" id="KW-0762">Sugar transport</keyword>
<evidence type="ECO:0000256" key="9">
    <source>
        <dbReference type="ARBA" id="ARBA00022989"/>
    </source>
</evidence>
<evidence type="ECO:0000256" key="1">
    <source>
        <dbReference type="ARBA" id="ARBA00004651"/>
    </source>
</evidence>
<dbReference type="InterPro" id="IPR036878">
    <property type="entry name" value="Glu_permease_IIB"/>
</dbReference>
<dbReference type="EC" id="2.7.1.69" evidence="16"/>
<dbReference type="NCBIfam" id="TIGR00830">
    <property type="entry name" value="PTBA"/>
    <property type="match status" value="1"/>
</dbReference>
<feature type="transmembrane region" description="Helical" evidence="12">
    <location>
        <begin position="323"/>
        <end position="343"/>
    </location>
</feature>
<dbReference type="InterPro" id="IPR011297">
    <property type="entry name" value="PTS_IIABC_b_glu"/>
</dbReference>
<dbReference type="PANTHER" id="PTHR30175">
    <property type="entry name" value="PHOSPHOTRANSFERASE SYSTEM TRANSPORT PROTEIN"/>
    <property type="match status" value="1"/>
</dbReference>
<evidence type="ECO:0000256" key="4">
    <source>
        <dbReference type="ARBA" id="ARBA00022597"/>
    </source>
</evidence>
<feature type="transmembrane region" description="Helical" evidence="12">
    <location>
        <begin position="382"/>
        <end position="400"/>
    </location>
</feature>
<dbReference type="HOGENOM" id="CLU_012312_2_1_9"/>
<evidence type="ECO:0000259" key="13">
    <source>
        <dbReference type="PROSITE" id="PS51093"/>
    </source>
</evidence>
<dbReference type="PROSITE" id="PS00371">
    <property type="entry name" value="PTS_EIIA_TYPE_1_HIS"/>
    <property type="match status" value="1"/>
</dbReference>
<evidence type="ECO:0000313" key="16">
    <source>
        <dbReference type="EMBL" id="KFN12162.1"/>
    </source>
</evidence>
<dbReference type="GO" id="GO:0016301">
    <property type="term" value="F:kinase activity"/>
    <property type="evidence" value="ECO:0007669"/>
    <property type="project" value="UniProtKB-KW"/>
</dbReference>
<dbReference type="PROSITE" id="PS01035">
    <property type="entry name" value="PTS_EIIB_TYPE_1_CYS"/>
    <property type="match status" value="1"/>
</dbReference>
<dbReference type="PATRIC" id="fig|44252.3.peg.50"/>
<keyword evidence="9 12" id="KW-1133">Transmembrane helix</keyword>
<accession>A0A090ZNJ5</accession>
<dbReference type="NCBIfam" id="TIGR01995">
    <property type="entry name" value="PTS-II-ABC-beta"/>
    <property type="match status" value="1"/>
</dbReference>
<evidence type="ECO:0000256" key="12">
    <source>
        <dbReference type="SAM" id="Phobius"/>
    </source>
</evidence>
<dbReference type="PROSITE" id="PS51098">
    <property type="entry name" value="PTS_EIIB_TYPE_1"/>
    <property type="match status" value="1"/>
</dbReference>
<dbReference type="GO" id="GO:0015771">
    <property type="term" value="P:trehalose transport"/>
    <property type="evidence" value="ECO:0007669"/>
    <property type="project" value="TreeGrafter"/>
</dbReference>
<feature type="transmembrane region" description="Helical" evidence="12">
    <location>
        <begin position="202"/>
        <end position="228"/>
    </location>
</feature>
<evidence type="ECO:0000313" key="19">
    <source>
        <dbReference type="Proteomes" id="UP000442469"/>
    </source>
</evidence>
<dbReference type="InterPro" id="IPR013013">
    <property type="entry name" value="PTS_EIIC_1"/>
</dbReference>
<evidence type="ECO:0000256" key="3">
    <source>
        <dbReference type="ARBA" id="ARBA00022475"/>
    </source>
</evidence>
<evidence type="ECO:0000313" key="18">
    <source>
        <dbReference type="Proteomes" id="UP000029278"/>
    </source>
</evidence>
<dbReference type="OrthoDB" id="2957988at2"/>
<dbReference type="Pfam" id="PF02378">
    <property type="entry name" value="PTS_EIIC"/>
    <property type="match status" value="1"/>
</dbReference>
<evidence type="ECO:0000256" key="8">
    <source>
        <dbReference type="ARBA" id="ARBA00022777"/>
    </source>
</evidence>
<name>A0A090ZNJ5_PAEMA</name>
<keyword evidence="18" id="KW-1185">Reference proteome</keyword>
<dbReference type="SUPFAM" id="SSF51261">
    <property type="entry name" value="Duplicated hybrid motif"/>
    <property type="match status" value="1"/>
</dbReference>
<dbReference type="GO" id="GO:0090589">
    <property type="term" value="F:protein-phosphocysteine-trehalose phosphotransferase system transporter activity"/>
    <property type="evidence" value="ECO:0007669"/>
    <property type="project" value="TreeGrafter"/>
</dbReference>
<dbReference type="PANTHER" id="PTHR30175:SF1">
    <property type="entry name" value="PTS SYSTEM ARBUTIN-, CELLOBIOSE-, AND SALICIN-SPECIFIC EIIBC COMPONENT-RELATED"/>
    <property type="match status" value="1"/>
</dbReference>
<feature type="active site" description="Phosphocysteine intermediate; for EIIB activity" evidence="11">
    <location>
        <position position="26"/>
    </location>
</feature>
<dbReference type="Pfam" id="PF00367">
    <property type="entry name" value="PTS_EIIB"/>
    <property type="match status" value="1"/>
</dbReference>
<feature type="transmembrane region" description="Helical" evidence="12">
    <location>
        <begin position="114"/>
        <end position="137"/>
    </location>
</feature>
<sequence>MSYQKLAKDILQSVGGEENVSSLTHCVTRLRFMLKDNNKADKEKLEKLDILQVVESAGQFQVVIGMHVPEVYKEITKISNIGSGNESAAEDGGKSNGKKKSKIFDVIQGSFSPIIPAILGSGMLKALIGILVMLGWLSPESGTYFILSAAANAVFYFLPIILGVTFGMKMGVNPYVAGTIGAALLEPNFTGLLQHGDKSSFIGIPVVLMTYSSTVFPVILAVSTYAVLERFLKKIVHKDLQTLVIPMLSLMIVVPLTVIVFGPFGVYIGNALASAISFAMGKSAILTTFVFGAVSIPVVIMGLHWALVPVMISNLATIGYDHLLGPVQATAFVGAGIALGVFLKTKDKNIRSTSLSSFIPAFLSGITEPVIYGLFFRFKRVFIIAIIMNAIAAGLCGAFGVKATQMAGGIFVIPTFQPVWGYVISMGVGFFGAMLLVLLFGYEEKKKAPENALEADNKDAKELTVASPLTGSVKALSEVNDPAFSSEAMGKGVAVEPAEGKAVSPVNGVISNVFRTGHGIYITSDEGTEILIHIGIDTVKLKGQHFSPQVKEGDRVKRGDLLVSFDLDKIKEAGYEVTTPIIITNSSTYKNIARTEKETVRINETLLSLTL</sequence>
<evidence type="ECO:0000256" key="7">
    <source>
        <dbReference type="ARBA" id="ARBA00022692"/>
    </source>
</evidence>
<dbReference type="Gene3D" id="2.70.70.10">
    <property type="entry name" value="Glucose Permease (Domain IIA)"/>
    <property type="match status" value="1"/>
</dbReference>
<evidence type="ECO:0000256" key="6">
    <source>
        <dbReference type="ARBA" id="ARBA00022683"/>
    </source>
</evidence>
<dbReference type="GO" id="GO:0005886">
    <property type="term" value="C:plasma membrane"/>
    <property type="evidence" value="ECO:0007669"/>
    <property type="project" value="UniProtKB-SubCell"/>
</dbReference>
<feature type="transmembrane region" description="Helical" evidence="12">
    <location>
        <begin position="284"/>
        <end position="311"/>
    </location>
</feature>
<feature type="transmembrane region" description="Helical" evidence="12">
    <location>
        <begin position="144"/>
        <end position="166"/>
    </location>
</feature>
<keyword evidence="5 16" id="KW-0808">Transferase</keyword>
<dbReference type="AlphaFoldDB" id="A0A090ZNJ5"/>
<dbReference type="RefSeq" id="WP_036624042.1">
    <property type="nucleotide sequence ID" value="NZ_BGML01000001.1"/>
</dbReference>
<protein>
    <submittedName>
        <fullName evidence="17">PTS beta-glucoside transporter subunit EIIBCA</fullName>
    </submittedName>
    <submittedName>
        <fullName evidence="16">PTS system, beta-glucoside-specific IIABC component family protein</fullName>
        <ecNumber evidence="16">2.7.1.69</ecNumber>
    </submittedName>
</protein>
<dbReference type="InterPro" id="IPR003352">
    <property type="entry name" value="PTS_EIIC"/>
</dbReference>
<dbReference type="InterPro" id="IPR018113">
    <property type="entry name" value="PTrfase_EIIB_Cys"/>
</dbReference>
<feature type="transmembrane region" description="Helical" evidence="12">
    <location>
        <begin position="240"/>
        <end position="264"/>
    </location>
</feature>
<dbReference type="PROSITE" id="PS51093">
    <property type="entry name" value="PTS_EIIA_TYPE_1"/>
    <property type="match status" value="1"/>
</dbReference>
<evidence type="ECO:0000259" key="14">
    <source>
        <dbReference type="PROSITE" id="PS51098"/>
    </source>
</evidence>
<feature type="transmembrane region" description="Helical" evidence="12">
    <location>
        <begin position="355"/>
        <end position="375"/>
    </location>
</feature>
<dbReference type="GeneID" id="77008100"/>
<dbReference type="InterPro" id="IPR011055">
    <property type="entry name" value="Dup_hybrid_motif"/>
</dbReference>
<keyword evidence="2" id="KW-0813">Transport</keyword>
<comment type="caution">
    <text evidence="16">The sequence shown here is derived from an EMBL/GenBank/DDBJ whole genome shotgun (WGS) entry which is preliminary data.</text>
</comment>
<dbReference type="GO" id="GO:0008982">
    <property type="term" value="F:protein-N(PI)-phosphohistidine-sugar phosphotransferase activity"/>
    <property type="evidence" value="ECO:0007669"/>
    <property type="project" value="InterPro"/>
</dbReference>
<reference evidence="16 18" key="1">
    <citation type="submission" date="2014-04" db="EMBL/GenBank/DDBJ databases">
        <authorList>
            <person name="Bishop-Lilly K.A."/>
            <person name="Broomall S.M."/>
            <person name="Chain P.S."/>
            <person name="Chertkov O."/>
            <person name="Coyne S.R."/>
            <person name="Daligault H.E."/>
            <person name="Davenport K.W."/>
            <person name="Erkkila T."/>
            <person name="Frey K.G."/>
            <person name="Gibbons H.S."/>
            <person name="Gu W."/>
            <person name="Jaissle J."/>
            <person name="Johnson S.L."/>
            <person name="Koroleva G.I."/>
            <person name="Ladner J.T."/>
            <person name="Lo C.-C."/>
            <person name="Minogue T.D."/>
            <person name="Munk C."/>
            <person name="Palacios G.F."/>
            <person name="Redden C.L."/>
            <person name="Rosenzweig C.N."/>
            <person name="Scholz M.B."/>
            <person name="Teshima H."/>
            <person name="Xu Y."/>
        </authorList>
    </citation>
    <scope>NUCLEOTIDE SEQUENCE [LARGE SCALE GENOMIC DNA]</scope>
    <source>
        <strain evidence="16 18">8244</strain>
    </source>
</reference>
<dbReference type="EMBL" id="JMQA01000001">
    <property type="protein sequence ID" value="KFN12162.1"/>
    <property type="molecule type" value="Genomic_DNA"/>
</dbReference>
<dbReference type="FunFam" id="2.70.70.10:FF:000001">
    <property type="entry name" value="PTS system glucose-specific IIA component"/>
    <property type="match status" value="1"/>
</dbReference>
<dbReference type="CDD" id="cd00212">
    <property type="entry name" value="PTS_IIB_glc"/>
    <property type="match status" value="1"/>
</dbReference>
<dbReference type="Gene3D" id="3.30.1360.60">
    <property type="entry name" value="Glucose permease domain IIB"/>
    <property type="match status" value="1"/>
</dbReference>
<dbReference type="FunFam" id="3.30.1360.60:FF:000001">
    <property type="entry name" value="PTS system glucose-specific IIBC component PtsG"/>
    <property type="match status" value="1"/>
</dbReference>
<dbReference type="STRING" id="44252.DJ90_1850"/>
<feature type="domain" description="PTS EIIB type-1" evidence="14">
    <location>
        <begin position="4"/>
        <end position="85"/>
    </location>
</feature>